<dbReference type="Gramene" id="mRNA:HanXRQr2_Chr06g0269751">
    <property type="protein sequence ID" value="mRNA:HanXRQr2_Chr06g0269751"/>
    <property type="gene ID" value="HanXRQr2_Chr06g0269751"/>
</dbReference>
<protein>
    <submittedName>
        <fullName evidence="1">Uncharacterized protein</fullName>
    </submittedName>
</protein>
<name>A0A9K3IUI0_HELAN</name>
<dbReference type="AlphaFoldDB" id="A0A9K3IUI0"/>
<reference evidence="1" key="1">
    <citation type="journal article" date="2017" name="Nature">
        <title>The sunflower genome provides insights into oil metabolism, flowering and Asterid evolution.</title>
        <authorList>
            <person name="Badouin H."/>
            <person name="Gouzy J."/>
            <person name="Grassa C.J."/>
            <person name="Murat F."/>
            <person name="Staton S.E."/>
            <person name="Cottret L."/>
            <person name="Lelandais-Briere C."/>
            <person name="Owens G.L."/>
            <person name="Carrere S."/>
            <person name="Mayjonade B."/>
            <person name="Legrand L."/>
            <person name="Gill N."/>
            <person name="Kane N.C."/>
            <person name="Bowers J.E."/>
            <person name="Hubner S."/>
            <person name="Bellec A."/>
            <person name="Berard A."/>
            <person name="Berges H."/>
            <person name="Blanchet N."/>
            <person name="Boniface M.C."/>
            <person name="Brunel D."/>
            <person name="Catrice O."/>
            <person name="Chaidir N."/>
            <person name="Claudel C."/>
            <person name="Donnadieu C."/>
            <person name="Faraut T."/>
            <person name="Fievet G."/>
            <person name="Helmstetter N."/>
            <person name="King M."/>
            <person name="Knapp S.J."/>
            <person name="Lai Z."/>
            <person name="Le Paslier M.C."/>
            <person name="Lippi Y."/>
            <person name="Lorenzon L."/>
            <person name="Mandel J.R."/>
            <person name="Marage G."/>
            <person name="Marchand G."/>
            <person name="Marquand E."/>
            <person name="Bret-Mestries E."/>
            <person name="Morien E."/>
            <person name="Nambeesan S."/>
            <person name="Nguyen T."/>
            <person name="Pegot-Espagnet P."/>
            <person name="Pouilly N."/>
            <person name="Raftis F."/>
            <person name="Sallet E."/>
            <person name="Schiex T."/>
            <person name="Thomas J."/>
            <person name="Vandecasteele C."/>
            <person name="Vares D."/>
            <person name="Vear F."/>
            <person name="Vautrin S."/>
            <person name="Crespi M."/>
            <person name="Mangin B."/>
            <person name="Burke J.M."/>
            <person name="Salse J."/>
            <person name="Munos S."/>
            <person name="Vincourt P."/>
            <person name="Rieseberg L.H."/>
            <person name="Langlade N.B."/>
        </authorList>
    </citation>
    <scope>NUCLEOTIDE SEQUENCE</scope>
    <source>
        <tissue evidence="1">Leaves</tissue>
    </source>
</reference>
<comment type="caution">
    <text evidence="1">The sequence shown here is derived from an EMBL/GenBank/DDBJ whole genome shotgun (WGS) entry which is preliminary data.</text>
</comment>
<accession>A0A9K3IUI0</accession>
<evidence type="ECO:0000313" key="2">
    <source>
        <dbReference type="Proteomes" id="UP000215914"/>
    </source>
</evidence>
<proteinExistence type="predicted"/>
<dbReference type="Proteomes" id="UP000215914">
    <property type="component" value="Unassembled WGS sequence"/>
</dbReference>
<evidence type="ECO:0000313" key="1">
    <source>
        <dbReference type="EMBL" id="KAF5803308.1"/>
    </source>
</evidence>
<gene>
    <name evidence="1" type="ORF">HanXRQr2_Chr06g0269751</name>
</gene>
<reference evidence="1" key="2">
    <citation type="submission" date="2020-06" db="EMBL/GenBank/DDBJ databases">
        <title>Helianthus annuus Genome sequencing and assembly Release 2.</title>
        <authorList>
            <person name="Gouzy J."/>
            <person name="Langlade N."/>
            <person name="Munos S."/>
        </authorList>
    </citation>
    <scope>NUCLEOTIDE SEQUENCE</scope>
    <source>
        <tissue evidence="1">Leaves</tissue>
    </source>
</reference>
<organism evidence="1 2">
    <name type="scientific">Helianthus annuus</name>
    <name type="common">Common sunflower</name>
    <dbReference type="NCBI Taxonomy" id="4232"/>
    <lineage>
        <taxon>Eukaryota</taxon>
        <taxon>Viridiplantae</taxon>
        <taxon>Streptophyta</taxon>
        <taxon>Embryophyta</taxon>
        <taxon>Tracheophyta</taxon>
        <taxon>Spermatophyta</taxon>
        <taxon>Magnoliopsida</taxon>
        <taxon>eudicotyledons</taxon>
        <taxon>Gunneridae</taxon>
        <taxon>Pentapetalae</taxon>
        <taxon>asterids</taxon>
        <taxon>campanulids</taxon>
        <taxon>Asterales</taxon>
        <taxon>Asteraceae</taxon>
        <taxon>Asteroideae</taxon>
        <taxon>Heliantheae alliance</taxon>
        <taxon>Heliantheae</taxon>
        <taxon>Helianthus</taxon>
    </lineage>
</organism>
<keyword evidence="2" id="KW-1185">Reference proteome</keyword>
<dbReference type="EMBL" id="MNCJ02000321">
    <property type="protein sequence ID" value="KAF5803308.1"/>
    <property type="molecule type" value="Genomic_DNA"/>
</dbReference>
<sequence>MHVYPQNLETLITKKMNDGRNSSPTKNLKLYINLEPYNKSKRSDTNCRSLSRES</sequence>